<dbReference type="CDD" id="cd03362">
    <property type="entry name" value="TOPRIM_TopoIA_TopoIII"/>
    <property type="match status" value="1"/>
</dbReference>
<keyword evidence="8" id="KW-0413">Isomerase</keyword>
<comment type="similarity">
    <text evidence="2">Belongs to the type IA topoisomerase family.</text>
</comment>
<dbReference type="PROSITE" id="PS52039">
    <property type="entry name" value="TOPO_IA_2"/>
    <property type="match status" value="1"/>
</dbReference>
<evidence type="ECO:0000256" key="11">
    <source>
        <dbReference type="ARBA" id="ARBA00032235"/>
    </source>
</evidence>
<evidence type="ECO:0000256" key="8">
    <source>
        <dbReference type="ARBA" id="ARBA00023235"/>
    </source>
</evidence>
<keyword evidence="5" id="KW-0460">Magnesium</keyword>
<dbReference type="InterPro" id="IPR013825">
    <property type="entry name" value="Topo_IA_cen_sub2"/>
</dbReference>
<dbReference type="Gene3D" id="3.40.50.140">
    <property type="match status" value="1"/>
</dbReference>
<feature type="domain" description="Topo IA-type catalytic" evidence="14">
    <location>
        <begin position="152"/>
        <end position="592"/>
    </location>
</feature>
<dbReference type="InterPro" id="IPR003601">
    <property type="entry name" value="Topo_IA_2"/>
</dbReference>
<evidence type="ECO:0000256" key="9">
    <source>
        <dbReference type="ARBA" id="ARBA00030003"/>
    </source>
</evidence>
<evidence type="ECO:0000256" key="7">
    <source>
        <dbReference type="ARBA" id="ARBA00023125"/>
    </source>
</evidence>
<protein>
    <recommendedName>
        <fullName evidence="3">DNA topoisomerase</fullName>
        <ecNumber evidence="3">5.6.2.1</ecNumber>
    </recommendedName>
    <alternativeName>
        <fullName evidence="12">Omega-protein</fullName>
    </alternativeName>
    <alternativeName>
        <fullName evidence="11">Relaxing enzyme</fullName>
    </alternativeName>
    <alternativeName>
        <fullName evidence="9">Swivelase</fullName>
    </alternativeName>
    <alternativeName>
        <fullName evidence="10">Untwisting enzyme</fullName>
    </alternativeName>
</protein>
<gene>
    <name evidence="15" type="ORF">N5B56_06945</name>
</gene>
<comment type="caution">
    <text evidence="15">The sequence shown here is derived from an EMBL/GenBank/DDBJ whole genome shotgun (WGS) entry which is preliminary data.</text>
</comment>
<dbReference type="NCBIfam" id="TIGR01056">
    <property type="entry name" value="topB"/>
    <property type="match status" value="1"/>
</dbReference>
<dbReference type="PROSITE" id="PS50880">
    <property type="entry name" value="TOPRIM"/>
    <property type="match status" value="1"/>
</dbReference>
<dbReference type="InterPro" id="IPR000380">
    <property type="entry name" value="Topo_IA"/>
</dbReference>
<organism evidence="15 16">
    <name type="scientific">Eubacterium album</name>
    <dbReference type="NCBI Taxonomy" id="2978477"/>
    <lineage>
        <taxon>Bacteria</taxon>
        <taxon>Bacillati</taxon>
        <taxon>Bacillota</taxon>
        <taxon>Clostridia</taxon>
        <taxon>Eubacteriales</taxon>
        <taxon>Eubacteriaceae</taxon>
        <taxon>Eubacterium</taxon>
    </lineage>
</organism>
<dbReference type="SMART" id="SM00493">
    <property type="entry name" value="TOPRIM"/>
    <property type="match status" value="1"/>
</dbReference>
<feature type="domain" description="Toprim" evidence="13">
    <location>
        <begin position="2"/>
        <end position="135"/>
    </location>
</feature>
<evidence type="ECO:0000256" key="2">
    <source>
        <dbReference type="ARBA" id="ARBA00009446"/>
    </source>
</evidence>
<dbReference type="PRINTS" id="PR00417">
    <property type="entry name" value="PRTPISMRASEI"/>
</dbReference>
<dbReference type="InterPro" id="IPR013826">
    <property type="entry name" value="Topo_IA_cen_sub3"/>
</dbReference>
<dbReference type="InterPro" id="IPR034144">
    <property type="entry name" value="TOPRIM_TopoIII"/>
</dbReference>
<dbReference type="InterPro" id="IPR013824">
    <property type="entry name" value="Topo_IA_cen_sub1"/>
</dbReference>
<evidence type="ECO:0000256" key="5">
    <source>
        <dbReference type="ARBA" id="ARBA00022842"/>
    </source>
</evidence>
<dbReference type="InterPro" id="IPR006171">
    <property type="entry name" value="TOPRIM_dom"/>
</dbReference>
<keyword evidence="16" id="KW-1185">Reference proteome</keyword>
<dbReference type="InterPro" id="IPR005738">
    <property type="entry name" value="TopoIII"/>
</dbReference>
<evidence type="ECO:0000259" key="14">
    <source>
        <dbReference type="PROSITE" id="PS52039"/>
    </source>
</evidence>
<accession>A0ABT2LZW6</accession>
<dbReference type="SUPFAM" id="SSF56712">
    <property type="entry name" value="Prokaryotic type I DNA topoisomerase"/>
    <property type="match status" value="1"/>
</dbReference>
<keyword evidence="6" id="KW-0799">Topoisomerase</keyword>
<evidence type="ECO:0000256" key="4">
    <source>
        <dbReference type="ARBA" id="ARBA00022723"/>
    </source>
</evidence>
<dbReference type="InterPro" id="IPR003602">
    <property type="entry name" value="Topo_IA_DNA-bd_dom"/>
</dbReference>
<dbReference type="SMART" id="SM00437">
    <property type="entry name" value="TOP1Ac"/>
    <property type="match status" value="1"/>
</dbReference>
<evidence type="ECO:0000256" key="6">
    <source>
        <dbReference type="ARBA" id="ARBA00023029"/>
    </source>
</evidence>
<dbReference type="RefSeq" id="WP_260978638.1">
    <property type="nucleotide sequence ID" value="NZ_JAODBU010000006.1"/>
</dbReference>
<keyword evidence="7" id="KW-0238">DNA-binding</keyword>
<sequence length="714" mass="79245">MSKLIIAEKPSVAKSIASALGASSRADGFYEGSGLLVSWCVGHLVSPMDAGGYDERFKKWRYDDLPILPEPFRYVLAPGKEDAFENLRTLMDRSDVDTIVNACDAGREGELIFRLVYEMTGCRKPVLRLWISSMEDSAIREGFSDLRPGADYEALYQSALCRQKADWLVGINATRLFSVLYHRTLNVGRVQTPTLAMLAERDAKITLFHKEKYHLLRLMLDGAEAVSEKFTDSAAAEQAAAMCKDAAVTCTSVTREQKIEQPPKLYDLTTLQREANRLFGYTAKQTLDYAQSLYEKKVLTYPRTDSRYLTSDMAETASCVIHLAVKLPPFDGISNFFPLVEVMISDKEVSDHHAIIPTMEIEKADLKLLPVGERNLLLLVCCKLLCASAEPYVYEAVTATFDCCGHSFTAKGKRILSEGWREIDRIFRAFQKEKPADGDGGTLPDFTKGQTFGGAEVAVTEHFTQPPKPYTEDTLLSAMENAGKDDKVNCPKGARDGGLGHIPDEAERKGLGTPATRAAIIEKLVASGFVERKGKSLIPTKAGINLVTVLPEPLTSPMLTAEWEQKLTEIAKGDADPDAFMDGIRTMVQEIVSTYSCISEDGKKLFAPEKEVIGTCPRCGQPVYEGKKNFACSDRSCGFVLWKNDRFWTSRKKELTKKMATDLLKKGRANVKGMWSEKKQATYDATVILDDTGGKYINFKLEFPKRKVGADGRK</sequence>
<name>A0ABT2LZW6_9FIRM</name>
<dbReference type="Pfam" id="PF01131">
    <property type="entry name" value="Topoisom_bac"/>
    <property type="match status" value="1"/>
</dbReference>
<dbReference type="Pfam" id="PF01751">
    <property type="entry name" value="Toprim"/>
    <property type="match status" value="1"/>
</dbReference>
<dbReference type="SMART" id="SM00436">
    <property type="entry name" value="TOP1Bc"/>
    <property type="match status" value="1"/>
</dbReference>
<dbReference type="Gene3D" id="1.10.460.10">
    <property type="entry name" value="Topoisomerase I, domain 2"/>
    <property type="match status" value="1"/>
</dbReference>
<dbReference type="Proteomes" id="UP001431199">
    <property type="component" value="Unassembled WGS sequence"/>
</dbReference>
<evidence type="ECO:0000256" key="3">
    <source>
        <dbReference type="ARBA" id="ARBA00012891"/>
    </source>
</evidence>
<dbReference type="PANTHER" id="PTHR11390:SF21">
    <property type="entry name" value="DNA TOPOISOMERASE 3-ALPHA"/>
    <property type="match status" value="1"/>
</dbReference>
<dbReference type="Gene3D" id="1.10.290.10">
    <property type="entry name" value="Topoisomerase I, domain 4"/>
    <property type="match status" value="1"/>
</dbReference>
<evidence type="ECO:0000256" key="1">
    <source>
        <dbReference type="ARBA" id="ARBA00000213"/>
    </source>
</evidence>
<dbReference type="Gene3D" id="2.70.20.10">
    <property type="entry name" value="Topoisomerase I, domain 3"/>
    <property type="match status" value="1"/>
</dbReference>
<dbReference type="PROSITE" id="PS00396">
    <property type="entry name" value="TOPO_IA_1"/>
    <property type="match status" value="1"/>
</dbReference>
<dbReference type="CDD" id="cd00186">
    <property type="entry name" value="TOP1Ac"/>
    <property type="match status" value="1"/>
</dbReference>
<proteinExistence type="inferred from homology"/>
<dbReference type="PANTHER" id="PTHR11390">
    <property type="entry name" value="PROKARYOTIC DNA TOPOISOMERASE"/>
    <property type="match status" value="1"/>
</dbReference>
<evidence type="ECO:0000256" key="12">
    <source>
        <dbReference type="ARBA" id="ARBA00032877"/>
    </source>
</evidence>
<evidence type="ECO:0000256" key="10">
    <source>
        <dbReference type="ARBA" id="ARBA00031985"/>
    </source>
</evidence>
<keyword evidence="4" id="KW-0479">Metal-binding</keyword>
<reference evidence="15" key="1">
    <citation type="submission" date="2022-09" db="EMBL/GenBank/DDBJ databases">
        <title>Eubacterium sp. LFL-14 isolated from human feces.</title>
        <authorList>
            <person name="Liu F."/>
        </authorList>
    </citation>
    <scope>NUCLEOTIDE SEQUENCE</scope>
    <source>
        <strain evidence="15">LFL-14</strain>
    </source>
</reference>
<dbReference type="InterPro" id="IPR023406">
    <property type="entry name" value="Topo_IA_AS"/>
</dbReference>
<evidence type="ECO:0000313" key="16">
    <source>
        <dbReference type="Proteomes" id="UP001431199"/>
    </source>
</evidence>
<evidence type="ECO:0000259" key="13">
    <source>
        <dbReference type="PROSITE" id="PS50880"/>
    </source>
</evidence>
<dbReference type="EC" id="5.6.2.1" evidence="3"/>
<dbReference type="InterPro" id="IPR013497">
    <property type="entry name" value="Topo_IA_cen"/>
</dbReference>
<dbReference type="EMBL" id="JAODBU010000006">
    <property type="protein sequence ID" value="MCT7398826.1"/>
    <property type="molecule type" value="Genomic_DNA"/>
</dbReference>
<dbReference type="InterPro" id="IPR023405">
    <property type="entry name" value="Topo_IA_core_domain"/>
</dbReference>
<dbReference type="NCBIfam" id="NF005829">
    <property type="entry name" value="PRK07726.1"/>
    <property type="match status" value="1"/>
</dbReference>
<evidence type="ECO:0000313" key="15">
    <source>
        <dbReference type="EMBL" id="MCT7398826.1"/>
    </source>
</evidence>
<comment type="catalytic activity">
    <reaction evidence="1">
        <text>ATP-independent breakage of single-stranded DNA, followed by passage and rejoining.</text>
        <dbReference type="EC" id="5.6.2.1"/>
    </reaction>
</comment>